<evidence type="ECO:0000313" key="3">
    <source>
        <dbReference type="Proteomes" id="UP000269689"/>
    </source>
</evidence>
<evidence type="ECO:0000259" key="1">
    <source>
        <dbReference type="Pfam" id="PF18557"/>
    </source>
</evidence>
<dbReference type="RefSeq" id="WP_170162715.1">
    <property type="nucleotide sequence ID" value="NZ_RKQK01000002.1"/>
</dbReference>
<dbReference type="Pfam" id="PF18557">
    <property type="entry name" value="NepR"/>
    <property type="match status" value="1"/>
</dbReference>
<organism evidence="2 3">
    <name type="scientific">Pacificibacter maritimus</name>
    <dbReference type="NCBI Taxonomy" id="762213"/>
    <lineage>
        <taxon>Bacteria</taxon>
        <taxon>Pseudomonadati</taxon>
        <taxon>Pseudomonadota</taxon>
        <taxon>Alphaproteobacteria</taxon>
        <taxon>Rhodobacterales</taxon>
        <taxon>Roseobacteraceae</taxon>
        <taxon>Pacificibacter</taxon>
    </lineage>
</organism>
<name>A0A3N4V2J0_9RHOB</name>
<dbReference type="AlphaFoldDB" id="A0A3N4V2J0"/>
<gene>
    <name evidence="2" type="ORF">EDD53_1538</name>
</gene>
<keyword evidence="3" id="KW-1185">Reference proteome</keyword>
<proteinExistence type="predicted"/>
<dbReference type="EMBL" id="RKQK01000002">
    <property type="protein sequence ID" value="RPE67134.1"/>
    <property type="molecule type" value="Genomic_DNA"/>
</dbReference>
<comment type="caution">
    <text evidence="2">The sequence shown here is derived from an EMBL/GenBank/DDBJ whole genome shotgun (WGS) entry which is preliminary data.</text>
</comment>
<feature type="domain" description="Anti-sigma factor NepR" evidence="1">
    <location>
        <begin position="12"/>
        <end position="45"/>
    </location>
</feature>
<dbReference type="InterPro" id="IPR041649">
    <property type="entry name" value="NepR"/>
</dbReference>
<sequence>MDQDEPKTPLEEQIEENLRKVYQKTLDEQVPDRFLDLLEQLRQQDANHG</sequence>
<protein>
    <recommendedName>
        <fullName evidence="1">Anti-sigma factor NepR domain-containing protein</fullName>
    </recommendedName>
</protein>
<dbReference type="Proteomes" id="UP000269689">
    <property type="component" value="Unassembled WGS sequence"/>
</dbReference>
<accession>A0A3N4V2J0</accession>
<evidence type="ECO:0000313" key="2">
    <source>
        <dbReference type="EMBL" id="RPE67134.1"/>
    </source>
</evidence>
<reference evidence="2 3" key="1">
    <citation type="submission" date="2018-11" db="EMBL/GenBank/DDBJ databases">
        <title>Genomic Encyclopedia of Type Strains, Phase IV (KMG-IV): sequencing the most valuable type-strain genomes for metagenomic binning, comparative biology and taxonomic classification.</title>
        <authorList>
            <person name="Goeker M."/>
        </authorList>
    </citation>
    <scope>NUCLEOTIDE SEQUENCE [LARGE SCALE GENOMIC DNA]</scope>
    <source>
        <strain evidence="2 3">DSM 104731</strain>
    </source>
</reference>